<comment type="subcellular location">
    <subcellularLocation>
        <location evidence="1">Nucleus</location>
    </subcellularLocation>
</comment>
<dbReference type="Gene3D" id="1.25.10.10">
    <property type="entry name" value="Leucine-rich Repeat Variant"/>
    <property type="match status" value="1"/>
</dbReference>
<keyword evidence="4" id="KW-0175">Coiled coil</keyword>
<dbReference type="PANTHER" id="PTHR14978">
    <property type="entry name" value="BETA-CATENIN-LIKE PROTEIN 1 NUCLEAR ASSOCIATED PROTEIN"/>
    <property type="match status" value="1"/>
</dbReference>
<dbReference type="InterPro" id="IPR013180">
    <property type="entry name" value="CTNNBL1_N"/>
</dbReference>
<evidence type="ECO:0000256" key="4">
    <source>
        <dbReference type="ARBA" id="ARBA00023054"/>
    </source>
</evidence>
<feature type="domain" description="Beta-catenin-like protein 1 N-terminal" evidence="10">
    <location>
        <begin position="33"/>
        <end position="139"/>
    </location>
</feature>
<dbReference type="EnsemblMetazoa" id="OVOC789.1">
    <property type="protein sequence ID" value="OVOC789.1"/>
    <property type="gene ID" value="WBGene00237598"/>
</dbReference>
<evidence type="ECO:0000256" key="9">
    <source>
        <dbReference type="ARBA" id="ARBA00083862"/>
    </source>
</evidence>
<dbReference type="Pfam" id="PF08216">
    <property type="entry name" value="CTNNBL"/>
    <property type="match status" value="1"/>
</dbReference>
<reference evidence="12" key="1">
    <citation type="submission" date="2013-10" db="EMBL/GenBank/DDBJ databases">
        <title>Genome sequencing of Onchocerca volvulus.</title>
        <authorList>
            <person name="Cotton J."/>
            <person name="Tsai J."/>
            <person name="Stanley E."/>
            <person name="Tracey A."/>
            <person name="Holroyd N."/>
            <person name="Lustigman S."/>
            <person name="Berriman M."/>
        </authorList>
    </citation>
    <scope>NUCLEOTIDE SEQUENCE</scope>
</reference>
<evidence type="ECO:0000256" key="3">
    <source>
        <dbReference type="ARBA" id="ARBA00022737"/>
    </source>
</evidence>
<keyword evidence="12" id="KW-1185">Reference proteome</keyword>
<evidence type="ECO:0000256" key="5">
    <source>
        <dbReference type="ARBA" id="ARBA00023242"/>
    </source>
</evidence>
<keyword evidence="2" id="KW-0597">Phosphoprotein</keyword>
<name>A0A8R1TZZ1_ONCVO</name>
<evidence type="ECO:0000256" key="6">
    <source>
        <dbReference type="ARBA" id="ARBA00058456"/>
    </source>
</evidence>
<sequence>MSSIDVTEILNNAVSLKIQPKRPRIDIANMSTAVTTPEDILAALERDESQAIIVDEAAVKRIVMQLEKRCLKNREMRIKYGDEPAKFMESEVELNEAIQEMHALATQPDLYQLLVDHGATAILLQLLAHENSDIVAAVINLLQELTDVDTLNEGEDGTAKLIDVLVADQLIETLVQQSIERLDETVKDEADAIHNALSVVENVLDFRPSFADICVEQGLFAWLLRRGTQRGSLDANKMFASELLSLLLQSTELARKRLTEKVDGFDLLLRALATYKRHDPGSADEREHMENLFNAVCAALMYAPNRQKFLDGEGLQLMNLMLRERKQSRESALKVLDYATNGAEGKSNCVKFIDILGLRTIFPLFMRTPSKQRRKDSTPDEHEEHVCSVLASLLRSCGEEGRNRIFSKFNEHEYEKVDRAVELVLKYQDRVDRFDARQANLAQNNKLSDDEIEQLYLDKLDAGLYTLQRTVLILADVCSNAGPGCRNRAVKLFQMRTGNGKLCKHLVPILEEYEINLGAEADEERKRIRQLIARLNNIDKN</sequence>
<accession>A0A8R1TZZ1</accession>
<dbReference type="SMART" id="SM01156">
    <property type="entry name" value="DUF1716"/>
    <property type="match status" value="1"/>
</dbReference>
<evidence type="ECO:0000256" key="1">
    <source>
        <dbReference type="ARBA" id="ARBA00004123"/>
    </source>
</evidence>
<proteinExistence type="predicted"/>
<evidence type="ECO:0000256" key="8">
    <source>
        <dbReference type="ARBA" id="ARBA00070106"/>
    </source>
</evidence>
<evidence type="ECO:0000259" key="10">
    <source>
        <dbReference type="SMART" id="SM01156"/>
    </source>
</evidence>
<comment type="function">
    <text evidence="6">Component of the PRP19-CDC5L complex that forms an integral part of the spliceosome and is required for activating pre-mRNA splicing. Participates in AID/AICDA-mediated somatic hypermutation (SHM) and class-switch recombination (CSR), 2 processes resulting in the production of high-affinity, mutated isotype-switched antibodies.</text>
</comment>
<evidence type="ECO:0000313" key="12">
    <source>
        <dbReference type="Proteomes" id="UP000024404"/>
    </source>
</evidence>
<dbReference type="AlphaFoldDB" id="A0A8R1TZZ1"/>
<dbReference type="InterPro" id="IPR016024">
    <property type="entry name" value="ARM-type_fold"/>
</dbReference>
<evidence type="ECO:0000256" key="7">
    <source>
        <dbReference type="ARBA" id="ARBA00061776"/>
    </source>
</evidence>
<dbReference type="GO" id="GO:0010467">
    <property type="term" value="P:gene expression"/>
    <property type="evidence" value="ECO:0007669"/>
    <property type="project" value="UniProtKB-ARBA"/>
</dbReference>
<dbReference type="FunFam" id="1.25.10.10:FF:001136">
    <property type="entry name" value="Beta-catenin-like protein 1"/>
    <property type="match status" value="1"/>
</dbReference>
<organism evidence="11 12">
    <name type="scientific">Onchocerca volvulus</name>
    <dbReference type="NCBI Taxonomy" id="6282"/>
    <lineage>
        <taxon>Eukaryota</taxon>
        <taxon>Metazoa</taxon>
        <taxon>Ecdysozoa</taxon>
        <taxon>Nematoda</taxon>
        <taxon>Chromadorea</taxon>
        <taxon>Rhabditida</taxon>
        <taxon>Spirurina</taxon>
        <taxon>Spiruromorpha</taxon>
        <taxon>Filarioidea</taxon>
        <taxon>Onchocercidae</taxon>
        <taxon>Onchocerca</taxon>
    </lineage>
</organism>
<keyword evidence="3" id="KW-0677">Repeat</keyword>
<comment type="subunit">
    <text evidence="7">Component of the PRP19-CDC5L splicing complex composed of a core complex comprising a homotetramer of PRPF19, CDC5L, PLRG1 and BCAS2, and at least three less stably associated proteins CTNNBL1, CWC15 and HSPA8. Interacts directly with CWC15 and CDC5L in the complex. Interacts with AICDA; the interaction is important for the antibody diversification activity of AICDA. Interacts with PRPF31 (via its NLS). Interacts (via its N-terminal NLS) with KPNA1 and KPNA2.</text>
</comment>
<keyword evidence="5" id="KW-0539">Nucleus</keyword>
<dbReference type="Proteomes" id="UP000024404">
    <property type="component" value="Unassembled WGS sequence"/>
</dbReference>
<dbReference type="PANTHER" id="PTHR14978:SF0">
    <property type="entry name" value="BETA-CATENIN-LIKE PROTEIN 1"/>
    <property type="match status" value="1"/>
</dbReference>
<dbReference type="GO" id="GO:0005681">
    <property type="term" value="C:spliceosomal complex"/>
    <property type="evidence" value="ECO:0007669"/>
    <property type="project" value="TreeGrafter"/>
</dbReference>
<dbReference type="InterPro" id="IPR039678">
    <property type="entry name" value="CTNNBL1"/>
</dbReference>
<dbReference type="SUPFAM" id="SSF48371">
    <property type="entry name" value="ARM repeat"/>
    <property type="match status" value="1"/>
</dbReference>
<dbReference type="EMBL" id="CMVM020000021">
    <property type="status" value="NOT_ANNOTATED_CDS"/>
    <property type="molecule type" value="Genomic_DNA"/>
</dbReference>
<evidence type="ECO:0000256" key="2">
    <source>
        <dbReference type="ARBA" id="ARBA00022553"/>
    </source>
</evidence>
<dbReference type="OMA" id="TDWREQE"/>
<protein>
    <recommendedName>
        <fullName evidence="8">Beta-catenin-like protein 1</fullName>
    </recommendedName>
    <alternativeName>
        <fullName evidence="9">Nuclear-associated protein</fullName>
    </alternativeName>
</protein>
<dbReference type="InterPro" id="IPR011989">
    <property type="entry name" value="ARM-like"/>
</dbReference>
<evidence type="ECO:0000313" key="11">
    <source>
        <dbReference type="EnsemblMetazoa" id="OVOC789.1"/>
    </source>
</evidence>
<reference evidence="11" key="2">
    <citation type="submission" date="2022-06" db="UniProtKB">
        <authorList>
            <consortium name="EnsemblMetazoa"/>
        </authorList>
    </citation>
    <scope>IDENTIFICATION</scope>
</reference>